<evidence type="ECO:0000256" key="1">
    <source>
        <dbReference type="SAM" id="MobiDB-lite"/>
    </source>
</evidence>
<accession>R0KJP9</accession>
<feature type="region of interest" description="Disordered" evidence="1">
    <location>
        <begin position="1"/>
        <end position="90"/>
    </location>
</feature>
<evidence type="ECO:0000313" key="3">
    <source>
        <dbReference type="Proteomes" id="UP000016935"/>
    </source>
</evidence>
<organism evidence="2 3">
    <name type="scientific">Exserohilum turcicum (strain 28A)</name>
    <name type="common">Northern leaf blight fungus</name>
    <name type="synonym">Setosphaeria turcica</name>
    <dbReference type="NCBI Taxonomy" id="671987"/>
    <lineage>
        <taxon>Eukaryota</taxon>
        <taxon>Fungi</taxon>
        <taxon>Dikarya</taxon>
        <taxon>Ascomycota</taxon>
        <taxon>Pezizomycotina</taxon>
        <taxon>Dothideomycetes</taxon>
        <taxon>Pleosporomycetidae</taxon>
        <taxon>Pleosporales</taxon>
        <taxon>Pleosporineae</taxon>
        <taxon>Pleosporaceae</taxon>
        <taxon>Exserohilum</taxon>
    </lineage>
</organism>
<dbReference type="RefSeq" id="XP_008022958.1">
    <property type="nucleotide sequence ID" value="XM_008024767.1"/>
</dbReference>
<dbReference type="GeneID" id="19405358"/>
<keyword evidence="3" id="KW-1185">Reference proteome</keyword>
<gene>
    <name evidence="2" type="ORF">SETTUDRAFT_70700</name>
</gene>
<feature type="compositionally biased region" description="Polar residues" evidence="1">
    <location>
        <begin position="39"/>
        <end position="49"/>
    </location>
</feature>
<feature type="compositionally biased region" description="Polar residues" evidence="1">
    <location>
        <begin position="76"/>
        <end position="90"/>
    </location>
</feature>
<dbReference type="HOGENOM" id="CLU_104313_0_0_1"/>
<evidence type="ECO:0000313" key="2">
    <source>
        <dbReference type="EMBL" id="EOA89409.1"/>
    </source>
</evidence>
<feature type="compositionally biased region" description="Basic and acidic residues" evidence="1">
    <location>
        <begin position="25"/>
        <end position="35"/>
    </location>
</feature>
<dbReference type="Proteomes" id="UP000016935">
    <property type="component" value="Unassembled WGS sequence"/>
</dbReference>
<dbReference type="AlphaFoldDB" id="R0KJP9"/>
<proteinExistence type="predicted"/>
<feature type="non-terminal residue" evidence="2">
    <location>
        <position position="168"/>
    </location>
</feature>
<reference evidence="2 3" key="2">
    <citation type="journal article" date="2013" name="PLoS Genet.">
        <title>Comparative genome structure, secondary metabolite, and effector coding capacity across Cochliobolus pathogens.</title>
        <authorList>
            <person name="Condon B.J."/>
            <person name="Leng Y."/>
            <person name="Wu D."/>
            <person name="Bushley K.E."/>
            <person name="Ohm R.A."/>
            <person name="Otillar R."/>
            <person name="Martin J."/>
            <person name="Schackwitz W."/>
            <person name="Grimwood J."/>
            <person name="MohdZainudin N."/>
            <person name="Xue C."/>
            <person name="Wang R."/>
            <person name="Manning V.A."/>
            <person name="Dhillon B."/>
            <person name="Tu Z.J."/>
            <person name="Steffenson B.J."/>
            <person name="Salamov A."/>
            <person name="Sun H."/>
            <person name="Lowry S."/>
            <person name="LaButti K."/>
            <person name="Han J."/>
            <person name="Copeland A."/>
            <person name="Lindquist E."/>
            <person name="Barry K."/>
            <person name="Schmutz J."/>
            <person name="Baker S.E."/>
            <person name="Ciuffetti L.M."/>
            <person name="Grigoriev I.V."/>
            <person name="Zhong S."/>
            <person name="Turgeon B.G."/>
        </authorList>
    </citation>
    <scope>NUCLEOTIDE SEQUENCE [LARGE SCALE GENOMIC DNA]</scope>
    <source>
        <strain evidence="3">28A</strain>
    </source>
</reference>
<name>R0KJP9_EXST2</name>
<protein>
    <submittedName>
        <fullName evidence="2">Uncharacterized protein</fullName>
    </submittedName>
</protein>
<dbReference type="EMBL" id="KB908515">
    <property type="protein sequence ID" value="EOA89409.1"/>
    <property type="molecule type" value="Genomic_DNA"/>
</dbReference>
<reference evidence="2 3" key="1">
    <citation type="journal article" date="2012" name="PLoS Pathog.">
        <title>Diverse lifestyles and strategies of plant pathogenesis encoded in the genomes of eighteen Dothideomycetes fungi.</title>
        <authorList>
            <person name="Ohm R.A."/>
            <person name="Feau N."/>
            <person name="Henrissat B."/>
            <person name="Schoch C.L."/>
            <person name="Horwitz B.A."/>
            <person name="Barry K.W."/>
            <person name="Condon B.J."/>
            <person name="Copeland A.C."/>
            <person name="Dhillon B."/>
            <person name="Glaser F."/>
            <person name="Hesse C.N."/>
            <person name="Kosti I."/>
            <person name="LaButti K."/>
            <person name="Lindquist E.A."/>
            <person name="Lucas S."/>
            <person name="Salamov A.A."/>
            <person name="Bradshaw R.E."/>
            <person name="Ciuffetti L."/>
            <person name="Hamelin R.C."/>
            <person name="Kema G.H.J."/>
            <person name="Lawrence C."/>
            <person name="Scott J.A."/>
            <person name="Spatafora J.W."/>
            <person name="Turgeon B.G."/>
            <person name="de Wit P.J.G.M."/>
            <person name="Zhong S."/>
            <person name="Goodwin S.B."/>
            <person name="Grigoriev I.V."/>
        </authorList>
    </citation>
    <scope>NUCLEOTIDE SEQUENCE [LARGE SCALE GENOMIC DNA]</scope>
    <source>
        <strain evidence="3">28A</strain>
    </source>
</reference>
<sequence length="168" mass="18851">MPPESDTIEAQVLEQRQESLGPEAQIDREMDREDPYPATPTQQPASQESIFEIPILPPKKRQANFSPEAAYRGRNPFQNSSTPKPTAKNSEQAIYWARDLILQASTMAESHVAQDKLLELLDVFRDYTEKGRVVNQFANKLSAKLAYHSATLANASQQATKTLKKGHN</sequence>
<dbReference type="OrthoDB" id="3737666at2759"/>
<dbReference type="STRING" id="671987.R0KJP9"/>